<dbReference type="Pfam" id="PF02330">
    <property type="entry name" value="MAM33"/>
    <property type="match status" value="1"/>
</dbReference>
<dbReference type="Gene3D" id="3.10.280.10">
    <property type="entry name" value="Mitochondrial glycoprotein"/>
    <property type="match status" value="1"/>
</dbReference>
<dbReference type="InterPro" id="IPR003428">
    <property type="entry name" value="MAM33"/>
</dbReference>
<dbReference type="SUPFAM" id="SSF54529">
    <property type="entry name" value="Mitochondrial glycoprotein MAM33-like"/>
    <property type="match status" value="1"/>
</dbReference>
<dbReference type="Gramene" id="ORUFI05G20200.1">
    <property type="protein sequence ID" value="ORUFI05G20200.1"/>
    <property type="gene ID" value="ORUFI05G20200"/>
</dbReference>
<dbReference type="InterPro" id="IPR036561">
    <property type="entry name" value="MAM33_sf"/>
</dbReference>
<dbReference type="PANTHER" id="PTHR10826">
    <property type="entry name" value="COMPLEMENT COMPONENT 1"/>
    <property type="match status" value="1"/>
</dbReference>
<dbReference type="eggNOG" id="KOG2536">
    <property type="taxonomic scope" value="Eukaryota"/>
</dbReference>
<keyword evidence="2" id="KW-1185">Reference proteome</keyword>
<sequence length="303" mass="33768">MGRALYRSGPTWMGLTWNPTVQKRRHLQLDGNGERPEKTLAKTFAASMAVSSTLRRARSHPSWAAAARGLLATWGAGSGGRVRHPRHGAASASLFSSLSSSQTSAADAQLLRVINMEISYAQKDCKNRNWELGEGFPFEIQDKDGTNMMTLKRSDHKEQIEVEVFLPSAVNEAEENGEPEDQCEDGKHRTHIGNGVPAQYCIPLIVRVRKEAASYLKISCSSYPNELIIESLSFEPNDESGDSASLEAKLSNLPEEFQKAVYSYLKSRCISTDITDFLHAYMINKECHEYLSWLRKVKGLIKS</sequence>
<dbReference type="HOGENOM" id="CLU_072692_1_3_1"/>
<accession>A0A0E0PNF6</accession>
<protein>
    <submittedName>
        <fullName evidence="1">Uncharacterized protein</fullName>
    </submittedName>
</protein>
<dbReference type="STRING" id="4529.A0A0E0PNF6"/>
<dbReference type="GO" id="GO:0005759">
    <property type="term" value="C:mitochondrial matrix"/>
    <property type="evidence" value="ECO:0007669"/>
    <property type="project" value="InterPro"/>
</dbReference>
<proteinExistence type="predicted"/>
<dbReference type="OMA" id="RDWAKEF"/>
<dbReference type="PANTHER" id="PTHR10826:SF29">
    <property type="entry name" value="OS05G0456000 PROTEIN"/>
    <property type="match status" value="1"/>
</dbReference>
<dbReference type="Proteomes" id="UP000008022">
    <property type="component" value="Unassembled WGS sequence"/>
</dbReference>
<name>A0A0E0PNF6_ORYRU</name>
<organism evidence="1 2">
    <name type="scientific">Oryza rufipogon</name>
    <name type="common">Brownbeard rice</name>
    <name type="synonym">Asian wild rice</name>
    <dbReference type="NCBI Taxonomy" id="4529"/>
    <lineage>
        <taxon>Eukaryota</taxon>
        <taxon>Viridiplantae</taxon>
        <taxon>Streptophyta</taxon>
        <taxon>Embryophyta</taxon>
        <taxon>Tracheophyta</taxon>
        <taxon>Spermatophyta</taxon>
        <taxon>Magnoliopsida</taxon>
        <taxon>Liliopsida</taxon>
        <taxon>Poales</taxon>
        <taxon>Poaceae</taxon>
        <taxon>BOP clade</taxon>
        <taxon>Oryzoideae</taxon>
        <taxon>Oryzeae</taxon>
        <taxon>Oryzinae</taxon>
        <taxon>Oryza</taxon>
    </lineage>
</organism>
<reference evidence="1" key="2">
    <citation type="submission" date="2015-06" db="UniProtKB">
        <authorList>
            <consortium name="EnsemblPlants"/>
        </authorList>
    </citation>
    <scope>IDENTIFICATION</scope>
</reference>
<dbReference type="AlphaFoldDB" id="A0A0E0PNF6"/>
<evidence type="ECO:0000313" key="2">
    <source>
        <dbReference type="Proteomes" id="UP000008022"/>
    </source>
</evidence>
<dbReference type="EnsemblPlants" id="ORUFI05G20200.1">
    <property type="protein sequence ID" value="ORUFI05G20200.1"/>
    <property type="gene ID" value="ORUFI05G20200"/>
</dbReference>
<evidence type="ECO:0000313" key="1">
    <source>
        <dbReference type="EnsemblPlants" id="ORUFI05G20200.1"/>
    </source>
</evidence>
<reference evidence="2" key="1">
    <citation type="submission" date="2013-06" db="EMBL/GenBank/DDBJ databases">
        <authorList>
            <person name="Zhao Q."/>
        </authorList>
    </citation>
    <scope>NUCLEOTIDE SEQUENCE</scope>
    <source>
        <strain evidence="2">cv. W1943</strain>
    </source>
</reference>
<dbReference type="FunFam" id="3.10.280.10:FF:000012">
    <property type="entry name" value="Os05g0456000 protein"/>
    <property type="match status" value="1"/>
</dbReference>